<dbReference type="PANTHER" id="PTHR48078:SF2">
    <property type="entry name" value="CATABOLIC L-SERINE_THREONINE DEHYDRATASE"/>
    <property type="match status" value="1"/>
</dbReference>
<comment type="subcellular location">
    <subcellularLocation>
        <location evidence="2">Cytoplasm</location>
    </subcellularLocation>
</comment>
<evidence type="ECO:0000256" key="9">
    <source>
        <dbReference type="ARBA" id="ARBA00023239"/>
    </source>
</evidence>
<feature type="domain" description="Tryptophan synthase beta chain-like PALP" evidence="11">
    <location>
        <begin position="36"/>
        <end position="377"/>
    </location>
</feature>
<dbReference type="GO" id="GO:0005737">
    <property type="term" value="C:cytoplasm"/>
    <property type="evidence" value="ECO:0007669"/>
    <property type="project" value="UniProtKB-SubCell"/>
</dbReference>
<dbReference type="PROSITE" id="PS00165">
    <property type="entry name" value="DEHYDRATASE_SER_THR"/>
    <property type="match status" value="1"/>
</dbReference>
<evidence type="ECO:0000256" key="4">
    <source>
        <dbReference type="ARBA" id="ARBA00010869"/>
    </source>
</evidence>
<accession>A0ABD3NVY3</accession>
<comment type="catalytic activity">
    <reaction evidence="10">
        <text>L-serine = pyruvate + NH4(+)</text>
        <dbReference type="Rhea" id="RHEA:19169"/>
        <dbReference type="ChEBI" id="CHEBI:15361"/>
        <dbReference type="ChEBI" id="CHEBI:28938"/>
        <dbReference type="ChEBI" id="CHEBI:33384"/>
        <dbReference type="EC" id="4.3.1.17"/>
    </reaction>
</comment>
<dbReference type="GO" id="GO:0006094">
    <property type="term" value="P:gluconeogenesis"/>
    <property type="evidence" value="ECO:0007669"/>
    <property type="project" value="UniProtKB-KW"/>
</dbReference>
<comment type="similarity">
    <text evidence="4">Belongs to the serine/threonine dehydratase family.</text>
</comment>
<comment type="caution">
    <text evidence="12">The sequence shown here is derived from an EMBL/GenBank/DDBJ whole genome shotgun (WGS) entry which is preliminary data.</text>
</comment>
<keyword evidence="8" id="KW-0663">Pyridoxal phosphate</keyword>
<gene>
    <name evidence="12" type="ORF">ACHAW5_002065</name>
</gene>
<organism evidence="12 13">
    <name type="scientific">Stephanodiscus triporus</name>
    <dbReference type="NCBI Taxonomy" id="2934178"/>
    <lineage>
        <taxon>Eukaryota</taxon>
        <taxon>Sar</taxon>
        <taxon>Stramenopiles</taxon>
        <taxon>Ochrophyta</taxon>
        <taxon>Bacillariophyta</taxon>
        <taxon>Coscinodiscophyceae</taxon>
        <taxon>Thalassiosirophycidae</taxon>
        <taxon>Stephanodiscales</taxon>
        <taxon>Stephanodiscaceae</taxon>
        <taxon>Stephanodiscus</taxon>
    </lineage>
</organism>
<dbReference type="EMBL" id="JALLAZ020001142">
    <property type="protein sequence ID" value="KAL3779877.1"/>
    <property type="molecule type" value="Genomic_DNA"/>
</dbReference>
<evidence type="ECO:0000313" key="13">
    <source>
        <dbReference type="Proteomes" id="UP001530315"/>
    </source>
</evidence>
<evidence type="ECO:0000256" key="10">
    <source>
        <dbReference type="ARBA" id="ARBA00049406"/>
    </source>
</evidence>
<evidence type="ECO:0000256" key="5">
    <source>
        <dbReference type="ARBA" id="ARBA00012093"/>
    </source>
</evidence>
<dbReference type="Pfam" id="PF00291">
    <property type="entry name" value="PALP"/>
    <property type="match status" value="1"/>
</dbReference>
<keyword evidence="7" id="KW-0963">Cytoplasm</keyword>
<reference evidence="12 13" key="1">
    <citation type="submission" date="2024-10" db="EMBL/GenBank/DDBJ databases">
        <title>Updated reference genomes for cyclostephanoid diatoms.</title>
        <authorList>
            <person name="Roberts W.R."/>
            <person name="Alverson A.J."/>
        </authorList>
    </citation>
    <scope>NUCLEOTIDE SEQUENCE [LARGE SCALE GENOMIC DNA]</scope>
    <source>
        <strain evidence="12 13">AJA276-08</strain>
    </source>
</reference>
<evidence type="ECO:0000256" key="7">
    <source>
        <dbReference type="ARBA" id="ARBA00022490"/>
    </source>
</evidence>
<evidence type="ECO:0000256" key="8">
    <source>
        <dbReference type="ARBA" id="ARBA00022898"/>
    </source>
</evidence>
<dbReference type="PANTHER" id="PTHR48078">
    <property type="entry name" value="THREONINE DEHYDRATASE, MITOCHONDRIAL-RELATED"/>
    <property type="match status" value="1"/>
</dbReference>
<dbReference type="InterPro" id="IPR036052">
    <property type="entry name" value="TrpB-like_PALP_sf"/>
</dbReference>
<comment type="cofactor">
    <cofactor evidence="1">
        <name>pyridoxal 5'-phosphate</name>
        <dbReference type="ChEBI" id="CHEBI:597326"/>
    </cofactor>
</comment>
<comment type="pathway">
    <text evidence="3">Carbohydrate biosynthesis; gluconeogenesis.</text>
</comment>
<keyword evidence="9" id="KW-0456">Lyase</keyword>
<evidence type="ECO:0000259" key="11">
    <source>
        <dbReference type="Pfam" id="PF00291"/>
    </source>
</evidence>
<evidence type="ECO:0000313" key="12">
    <source>
        <dbReference type="EMBL" id="KAL3779877.1"/>
    </source>
</evidence>
<evidence type="ECO:0000256" key="2">
    <source>
        <dbReference type="ARBA" id="ARBA00004496"/>
    </source>
</evidence>
<dbReference type="AlphaFoldDB" id="A0ABD3NVY3"/>
<proteinExistence type="inferred from homology"/>
<dbReference type="SUPFAM" id="SSF53686">
    <property type="entry name" value="Tryptophan synthase beta subunit-like PLP-dependent enzymes"/>
    <property type="match status" value="1"/>
</dbReference>
<dbReference type="InterPro" id="IPR050147">
    <property type="entry name" value="Ser/Thr_Dehydratase"/>
</dbReference>
<evidence type="ECO:0000256" key="6">
    <source>
        <dbReference type="ARBA" id="ARBA00022432"/>
    </source>
</evidence>
<dbReference type="InterPro" id="IPR000634">
    <property type="entry name" value="Ser/Thr_deHydtase_PyrdxlP-BS"/>
</dbReference>
<dbReference type="Gene3D" id="3.40.50.1100">
    <property type="match status" value="2"/>
</dbReference>
<dbReference type="InterPro" id="IPR001926">
    <property type="entry name" value="TrpB-like_PALP"/>
</dbReference>
<keyword evidence="6" id="KW-0312">Gluconeogenesis</keyword>
<name>A0ABD3NVY3_9STRA</name>
<evidence type="ECO:0000256" key="1">
    <source>
        <dbReference type="ARBA" id="ARBA00001933"/>
    </source>
</evidence>
<sequence>MTPSSDNSVRGARTLALSSSSSSCVAQEARSLDLFTTTPLVYSAPLSRLCHPHPVYLKLDLLQPSGSFKDRGMAHLCATVHRVHGANRKIMQRMDDTEEDVVVPRLRLISSSGGNAGLAVTTVARRIPDTDVSVVVPMTTKPLVIEKLRSLGAEVTIHGDNWNDADALARQWVDEAKERGVSAIYVSPYDNPLLWTGHSTAIDEIITQLLESPSSAHLKIGAVLASVGGGGLLCGIFEGIERNYYGKDEVRTNVVRGIKVVACETEGAASFAASFDASTSSIALGGKKELSMVRLSGITSVATSLGALEVTPAVIQRAHRHQDRGQGGSGEDVLSNVCTDSEAVDACIKFAADHRMLVEPACGAALAPLFSERLRSELLCELGRDANSAIVVEVCGGSGVNLDLLEGWKAQFLSDKA</sequence>
<dbReference type="FunFam" id="3.40.50.1100:FF:000040">
    <property type="entry name" value="L-serine dehydratase, putative"/>
    <property type="match status" value="1"/>
</dbReference>
<evidence type="ECO:0000256" key="3">
    <source>
        <dbReference type="ARBA" id="ARBA00004742"/>
    </source>
</evidence>
<dbReference type="Proteomes" id="UP001530315">
    <property type="component" value="Unassembled WGS sequence"/>
</dbReference>
<keyword evidence="13" id="KW-1185">Reference proteome</keyword>
<protein>
    <recommendedName>
        <fullName evidence="5">L-serine ammonia-lyase</fullName>
        <ecNumber evidence="5">4.3.1.17</ecNumber>
    </recommendedName>
</protein>
<dbReference type="EC" id="4.3.1.17" evidence="5"/>
<dbReference type="GO" id="GO:0004794">
    <property type="term" value="F:threonine deaminase activity"/>
    <property type="evidence" value="ECO:0007669"/>
    <property type="project" value="UniProtKB-ARBA"/>
</dbReference>
<dbReference type="GO" id="GO:0003941">
    <property type="term" value="F:L-serine ammonia-lyase activity"/>
    <property type="evidence" value="ECO:0007669"/>
    <property type="project" value="UniProtKB-EC"/>
</dbReference>